<evidence type="ECO:0000313" key="2">
    <source>
        <dbReference type="EMBL" id="ELQ33197.1"/>
    </source>
</evidence>
<name>A0AA97PG09_PYRO3</name>
<evidence type="ECO:0000256" key="1">
    <source>
        <dbReference type="SAM" id="MobiDB-lite"/>
    </source>
</evidence>
<dbReference type="AlphaFoldDB" id="A0AA97PG09"/>
<gene>
    <name evidence="2" type="ORF">OOU_Y34scaffold00986g1</name>
</gene>
<proteinExistence type="predicted"/>
<dbReference type="Proteomes" id="UP000011086">
    <property type="component" value="Unassembled WGS sequence"/>
</dbReference>
<organism evidence="2">
    <name type="scientific">Pyricularia oryzae (strain Y34)</name>
    <name type="common">Rice blast fungus</name>
    <name type="synonym">Magnaporthe oryzae</name>
    <dbReference type="NCBI Taxonomy" id="1143189"/>
    <lineage>
        <taxon>Eukaryota</taxon>
        <taxon>Fungi</taxon>
        <taxon>Dikarya</taxon>
        <taxon>Ascomycota</taxon>
        <taxon>Pezizomycotina</taxon>
        <taxon>Sordariomycetes</taxon>
        <taxon>Sordariomycetidae</taxon>
        <taxon>Magnaporthales</taxon>
        <taxon>Pyriculariaceae</taxon>
        <taxon>Pyricularia</taxon>
    </lineage>
</organism>
<feature type="compositionally biased region" description="Basic and acidic residues" evidence="1">
    <location>
        <begin position="9"/>
        <end position="20"/>
    </location>
</feature>
<reference evidence="2" key="1">
    <citation type="journal article" date="2012" name="PLoS Genet.">
        <title>Comparative analysis of the genomes of two field isolates of the rice blast fungus Magnaporthe oryzae.</title>
        <authorList>
            <person name="Xue M."/>
            <person name="Yang J."/>
            <person name="Li Z."/>
            <person name="Hu S."/>
            <person name="Yao N."/>
            <person name="Dean R.A."/>
            <person name="Zhao W."/>
            <person name="Shen M."/>
            <person name="Zhang H."/>
            <person name="Li C."/>
            <person name="Liu L."/>
            <person name="Cao L."/>
            <person name="Xu X."/>
            <person name="Xing Y."/>
            <person name="Hsiang T."/>
            <person name="Zhang Z."/>
            <person name="Xu J.R."/>
            <person name="Peng Y.L."/>
        </authorList>
    </citation>
    <scope>NUCLEOTIDE SEQUENCE</scope>
    <source>
        <strain evidence="2">Y34</strain>
    </source>
</reference>
<sequence>MFRSFPKGRRGECIRRKTQETPDYGVGSKPS</sequence>
<protein>
    <submittedName>
        <fullName evidence="2">Uncharacterized protein</fullName>
    </submittedName>
</protein>
<feature type="region of interest" description="Disordered" evidence="1">
    <location>
        <begin position="1"/>
        <end position="31"/>
    </location>
</feature>
<accession>A0AA97PG09</accession>
<dbReference type="EMBL" id="JH793909">
    <property type="protein sequence ID" value="ELQ33197.1"/>
    <property type="molecule type" value="Genomic_DNA"/>
</dbReference>